<comment type="caution">
    <text evidence="1">The sequence shown here is derived from an EMBL/GenBank/DDBJ whole genome shotgun (WGS) entry which is preliminary data.</text>
</comment>
<reference evidence="1 2" key="1">
    <citation type="submission" date="2018-11" db="EMBL/GenBank/DDBJ databases">
        <title>Sequencing the genomes of 1000 actinobacteria strains.</title>
        <authorList>
            <person name="Klenk H.-P."/>
        </authorList>
    </citation>
    <scope>NUCLEOTIDE SEQUENCE [LARGE SCALE GENOMIC DNA]</scope>
    <source>
        <strain evidence="1 2">DSM 44231</strain>
    </source>
</reference>
<accession>A0A3N1H0G3</accession>
<sequence>MRMPYGLSLVDGGASDRCRHGHSGPCIDDRPATLDLRENRLIARIGRALHLPAAASPGIVADLIRVTRR</sequence>
<keyword evidence="2" id="KW-1185">Reference proteome</keyword>
<name>A0A3N1H0G3_9PSEU</name>
<gene>
    <name evidence="1" type="ORF">EDD40_0993</name>
</gene>
<evidence type="ECO:0000313" key="2">
    <source>
        <dbReference type="Proteomes" id="UP000268727"/>
    </source>
</evidence>
<organism evidence="1 2">
    <name type="scientific">Saccharothrix texasensis</name>
    <dbReference type="NCBI Taxonomy" id="103734"/>
    <lineage>
        <taxon>Bacteria</taxon>
        <taxon>Bacillati</taxon>
        <taxon>Actinomycetota</taxon>
        <taxon>Actinomycetes</taxon>
        <taxon>Pseudonocardiales</taxon>
        <taxon>Pseudonocardiaceae</taxon>
        <taxon>Saccharothrix</taxon>
    </lineage>
</organism>
<evidence type="ECO:0000313" key="1">
    <source>
        <dbReference type="EMBL" id="ROP35742.1"/>
    </source>
</evidence>
<dbReference type="EMBL" id="RJKM01000001">
    <property type="protein sequence ID" value="ROP35742.1"/>
    <property type="molecule type" value="Genomic_DNA"/>
</dbReference>
<dbReference type="AlphaFoldDB" id="A0A3N1H0G3"/>
<protein>
    <submittedName>
        <fullName evidence="1">Uncharacterized protein</fullName>
    </submittedName>
</protein>
<proteinExistence type="predicted"/>
<dbReference type="Proteomes" id="UP000268727">
    <property type="component" value="Unassembled WGS sequence"/>
</dbReference>